<evidence type="ECO:0000313" key="5">
    <source>
        <dbReference type="Proteomes" id="UP000095780"/>
    </source>
</evidence>
<keyword evidence="2" id="KW-0378">Hydrolase</keyword>
<evidence type="ECO:0000259" key="1">
    <source>
        <dbReference type="Pfam" id="PF13472"/>
    </source>
</evidence>
<dbReference type="InterPro" id="IPR051532">
    <property type="entry name" value="Ester_Hydrolysis_Enzymes"/>
</dbReference>
<dbReference type="AlphaFoldDB" id="A0A174Z056"/>
<evidence type="ECO:0000313" key="2">
    <source>
        <dbReference type="EMBL" id="CUQ77556.1"/>
    </source>
</evidence>
<dbReference type="InterPro" id="IPR013830">
    <property type="entry name" value="SGNH_hydro"/>
</dbReference>
<dbReference type="Gene3D" id="3.40.50.1110">
    <property type="entry name" value="SGNH hydrolase"/>
    <property type="match status" value="1"/>
</dbReference>
<name>A0A174Z056_9FIRM</name>
<dbReference type="PANTHER" id="PTHR30383">
    <property type="entry name" value="THIOESTERASE 1/PROTEASE 1/LYSOPHOSPHOLIPASE L1"/>
    <property type="match status" value="1"/>
</dbReference>
<organism evidence="2 4">
    <name type="scientific">Lachnospira eligens</name>
    <dbReference type="NCBI Taxonomy" id="39485"/>
    <lineage>
        <taxon>Bacteria</taxon>
        <taxon>Bacillati</taxon>
        <taxon>Bacillota</taxon>
        <taxon>Clostridia</taxon>
        <taxon>Lachnospirales</taxon>
        <taxon>Lachnospiraceae</taxon>
        <taxon>Lachnospira</taxon>
    </lineage>
</organism>
<evidence type="ECO:0000313" key="3">
    <source>
        <dbReference type="EMBL" id="CUQ81908.1"/>
    </source>
</evidence>
<reference evidence="4 5" key="1">
    <citation type="submission" date="2015-09" db="EMBL/GenBank/DDBJ databases">
        <authorList>
            <consortium name="Pathogen Informatics"/>
        </authorList>
    </citation>
    <scope>NUCLEOTIDE SEQUENCE [LARGE SCALE GENOMIC DNA]</scope>
    <source>
        <strain evidence="2 4">2789STDY5834875</strain>
        <strain evidence="3 5">2789STDY5834878</strain>
    </source>
</reference>
<dbReference type="Proteomes" id="UP000095621">
    <property type="component" value="Unassembled WGS sequence"/>
</dbReference>
<feature type="domain" description="SGNH hydrolase-type esterase" evidence="1">
    <location>
        <begin position="16"/>
        <end position="203"/>
    </location>
</feature>
<accession>A0A174Z056</accession>
<proteinExistence type="predicted"/>
<sequence>MIDITWEDVAMKNILFFGDSNTYGYKPDKSGRYDYDVRWTGRIANLLGNEYNIIEEGLCGRTTIFPDAVRDARKGIDLIGVVVESHKPVDVIAIMLGTNDCKTEFHADAKTIAKGMEAVARKANKTAGEHAKIVIISPIHLGKGVGEEGFDPEFNESSENVSRQLAWEYEKIANENGFYYFDAAGAAEPSEVDRQHLDEKGHKMFAEKYSEFLLTEVL</sequence>
<dbReference type="SUPFAM" id="SSF52266">
    <property type="entry name" value="SGNH hydrolase"/>
    <property type="match status" value="1"/>
</dbReference>
<dbReference type="Pfam" id="PF13472">
    <property type="entry name" value="Lipase_GDSL_2"/>
    <property type="match status" value="1"/>
</dbReference>
<dbReference type="Proteomes" id="UP000095780">
    <property type="component" value="Unassembled WGS sequence"/>
</dbReference>
<protein>
    <submittedName>
        <fullName evidence="2">GDSL-like Lipase/Acylhydrolase</fullName>
    </submittedName>
</protein>
<dbReference type="EMBL" id="CZBV01000002">
    <property type="protein sequence ID" value="CUQ81908.1"/>
    <property type="molecule type" value="Genomic_DNA"/>
</dbReference>
<gene>
    <name evidence="2" type="ORF">ERS852490_01642</name>
    <name evidence="3" type="ORF">ERS852492_00883</name>
</gene>
<dbReference type="GO" id="GO:0016787">
    <property type="term" value="F:hydrolase activity"/>
    <property type="evidence" value="ECO:0007669"/>
    <property type="project" value="UniProtKB-KW"/>
</dbReference>
<dbReference type="InterPro" id="IPR036514">
    <property type="entry name" value="SGNH_hydro_sf"/>
</dbReference>
<dbReference type="EMBL" id="CZBU01000003">
    <property type="protein sequence ID" value="CUQ77556.1"/>
    <property type="molecule type" value="Genomic_DNA"/>
</dbReference>
<dbReference type="PANTHER" id="PTHR30383:SF29">
    <property type="entry name" value="SGNH HYDROLASE-TYPE ESTERASE DOMAIN-CONTAINING PROTEIN"/>
    <property type="match status" value="1"/>
</dbReference>
<evidence type="ECO:0000313" key="4">
    <source>
        <dbReference type="Proteomes" id="UP000095621"/>
    </source>
</evidence>